<accession>A0A096ER50</accession>
<gene>
    <name evidence="1" type="ORF">P608_16785</name>
</gene>
<reference evidence="1 2" key="1">
    <citation type="submission" date="2013-09" db="EMBL/GenBank/DDBJ databases">
        <title>High correlation between genotypes and phenotypes of environmental bacteria Comamonas testosteroni strains.</title>
        <authorList>
            <person name="Liu L."/>
            <person name="Zhu W."/>
            <person name="Xia X."/>
            <person name="Xu B."/>
            <person name="Luo M."/>
            <person name="Wang G."/>
        </authorList>
    </citation>
    <scope>NUCLEOTIDE SEQUENCE [LARGE SCALE GENOMIC DNA]</scope>
    <source>
        <strain evidence="1 2">DF2</strain>
    </source>
</reference>
<sequence length="48" mass="5479">MKAFRLNLVLPEAGNSAAWVEQKDIDVWLICNIWQVENPDLADQVPVE</sequence>
<dbReference type="AlphaFoldDB" id="A0A096ER50"/>
<comment type="caution">
    <text evidence="1">The sequence shown here is derived from an EMBL/GenBank/DDBJ whole genome shotgun (WGS) entry which is preliminary data.</text>
</comment>
<organism evidence="1 2">
    <name type="scientific">Comamonas thiooxydans</name>
    <dbReference type="NCBI Taxonomy" id="363952"/>
    <lineage>
        <taxon>Bacteria</taxon>
        <taxon>Pseudomonadati</taxon>
        <taxon>Pseudomonadota</taxon>
        <taxon>Betaproteobacteria</taxon>
        <taxon>Burkholderiales</taxon>
        <taxon>Comamonadaceae</taxon>
        <taxon>Comamonas</taxon>
    </lineage>
</organism>
<keyword evidence="2" id="KW-1185">Reference proteome</keyword>
<dbReference type="Gene3D" id="3.40.190.10">
    <property type="entry name" value="Periplasmic binding protein-like II"/>
    <property type="match status" value="1"/>
</dbReference>
<evidence type="ECO:0000313" key="1">
    <source>
        <dbReference type="EMBL" id="KGH08823.1"/>
    </source>
</evidence>
<protein>
    <submittedName>
        <fullName evidence="1">Uncharacterized protein</fullName>
    </submittedName>
</protein>
<dbReference type="EMBL" id="AWTP01000122">
    <property type="protein sequence ID" value="KGH08823.1"/>
    <property type="molecule type" value="Genomic_DNA"/>
</dbReference>
<proteinExistence type="predicted"/>
<name>A0A096ER50_9BURK</name>
<evidence type="ECO:0000313" key="2">
    <source>
        <dbReference type="Proteomes" id="UP000029549"/>
    </source>
</evidence>
<dbReference type="Proteomes" id="UP000029549">
    <property type="component" value="Unassembled WGS sequence"/>
</dbReference>